<proteinExistence type="predicted"/>
<accession>A0A8H6A7R2</accession>
<organism evidence="1 2">
    <name type="scientific">Petromyces alliaceus</name>
    <name type="common">Aspergillus alliaceus</name>
    <dbReference type="NCBI Taxonomy" id="209559"/>
    <lineage>
        <taxon>Eukaryota</taxon>
        <taxon>Fungi</taxon>
        <taxon>Dikarya</taxon>
        <taxon>Ascomycota</taxon>
        <taxon>Pezizomycotina</taxon>
        <taxon>Eurotiomycetes</taxon>
        <taxon>Eurotiomycetidae</taxon>
        <taxon>Eurotiales</taxon>
        <taxon>Aspergillaceae</taxon>
        <taxon>Aspergillus</taxon>
        <taxon>Aspergillus subgen. Circumdati</taxon>
    </lineage>
</organism>
<evidence type="ECO:0000313" key="2">
    <source>
        <dbReference type="Proteomes" id="UP000541154"/>
    </source>
</evidence>
<dbReference type="AlphaFoldDB" id="A0A8H6A7R2"/>
<comment type="caution">
    <text evidence="1">The sequence shown here is derived from an EMBL/GenBank/DDBJ whole genome shotgun (WGS) entry which is preliminary data.</text>
</comment>
<evidence type="ECO:0000313" key="1">
    <source>
        <dbReference type="EMBL" id="KAF5862101.1"/>
    </source>
</evidence>
<name>A0A8H6A7R2_PETAA</name>
<protein>
    <submittedName>
        <fullName evidence="1">Uncharacterized protein</fullName>
    </submittedName>
</protein>
<sequence>MAQLRLDDMATSMVATRYNFAKIDSPGANVPVSLSEPHEIVDARDPASESIIFQGTVEGHVLVKVKAALPLKKPKILSLFGYDATAALINSQTPAFAFQ</sequence>
<keyword evidence="2" id="KW-1185">Reference proteome</keyword>
<gene>
    <name evidence="1" type="ORF">ETB97_012166</name>
</gene>
<dbReference type="Proteomes" id="UP000541154">
    <property type="component" value="Unassembled WGS sequence"/>
</dbReference>
<dbReference type="EMBL" id="SPNV01000082">
    <property type="protein sequence ID" value="KAF5862101.1"/>
    <property type="molecule type" value="Genomic_DNA"/>
</dbReference>
<reference evidence="1 2" key="1">
    <citation type="submission" date="2019-04" db="EMBL/GenBank/DDBJ databases">
        <title>Aspergillus burnettii sp. nov., novel species from soil in southeast Queensland.</title>
        <authorList>
            <person name="Gilchrist C.L.M."/>
            <person name="Pitt J.I."/>
            <person name="Lange L."/>
            <person name="Lacey H.J."/>
            <person name="Vuong D."/>
            <person name="Midgley D.J."/>
            <person name="Greenfield P."/>
            <person name="Bradbury M."/>
            <person name="Lacey E."/>
            <person name="Busk P.K."/>
            <person name="Pilgaard B."/>
            <person name="Chooi Y.H."/>
            <person name="Piggott A.M."/>
        </authorList>
    </citation>
    <scope>NUCLEOTIDE SEQUENCE [LARGE SCALE GENOMIC DNA]</scope>
    <source>
        <strain evidence="1 2">FRR 5400</strain>
    </source>
</reference>